<sequence length="167" mass="18102">ERLQSKTEVSNTSLPIPRHENNVKADVTASKVSPATERSQISEPFFVPSSSSKVSAPLFTKKVKSSDSRDVMKGAEKNAGPSQVNGVMEVKNLQAQRCSTPSLKLQNNQHQEVKTTVGEVNQLQSQGPSRSNPFLKSSNKEEGKKVGEVTGAQSHRASNPFLKSTVK</sequence>
<dbReference type="Proteomes" id="UP000187203">
    <property type="component" value="Unassembled WGS sequence"/>
</dbReference>
<feature type="compositionally biased region" description="Polar residues" evidence="1">
    <location>
        <begin position="30"/>
        <end position="41"/>
    </location>
</feature>
<feature type="compositionally biased region" description="Polar residues" evidence="1">
    <location>
        <begin position="1"/>
        <end position="14"/>
    </location>
</feature>
<organism evidence="2 3">
    <name type="scientific">Corchorus olitorius</name>
    <dbReference type="NCBI Taxonomy" id="93759"/>
    <lineage>
        <taxon>Eukaryota</taxon>
        <taxon>Viridiplantae</taxon>
        <taxon>Streptophyta</taxon>
        <taxon>Embryophyta</taxon>
        <taxon>Tracheophyta</taxon>
        <taxon>Spermatophyta</taxon>
        <taxon>Magnoliopsida</taxon>
        <taxon>eudicotyledons</taxon>
        <taxon>Gunneridae</taxon>
        <taxon>Pentapetalae</taxon>
        <taxon>rosids</taxon>
        <taxon>malvids</taxon>
        <taxon>Malvales</taxon>
        <taxon>Malvaceae</taxon>
        <taxon>Grewioideae</taxon>
        <taxon>Apeibeae</taxon>
        <taxon>Corchorus</taxon>
    </lineage>
</organism>
<protein>
    <submittedName>
        <fullName evidence="2">Uncharacterized protein</fullName>
    </submittedName>
</protein>
<feature type="region of interest" description="Disordered" evidence="1">
    <location>
        <begin position="1"/>
        <end position="52"/>
    </location>
</feature>
<reference evidence="3" key="1">
    <citation type="submission" date="2013-09" db="EMBL/GenBank/DDBJ databases">
        <title>Corchorus olitorius genome sequencing.</title>
        <authorList>
            <person name="Alam M."/>
            <person name="Haque M.S."/>
            <person name="Islam M.S."/>
            <person name="Emdad E.M."/>
            <person name="Islam M.M."/>
            <person name="Ahmed B."/>
            <person name="Halim A."/>
            <person name="Hossen Q.M.M."/>
            <person name="Hossain M.Z."/>
            <person name="Ahmed R."/>
            <person name="Khan M.M."/>
            <person name="Islam R."/>
            <person name="Rashid M.M."/>
            <person name="Khan S.A."/>
            <person name="Rahman M.S."/>
            <person name="Alam M."/>
            <person name="Yahiya A.S."/>
            <person name="Khan M.S."/>
            <person name="Azam M.S."/>
            <person name="Haque T."/>
            <person name="Lashkar M.Z.H."/>
            <person name="Akhand A.I."/>
            <person name="Morshed G."/>
            <person name="Roy S."/>
            <person name="Uddin K.S."/>
            <person name="Rabeya T."/>
            <person name="Hossain A.S."/>
            <person name="Chowdhury A."/>
            <person name="Snigdha A.R."/>
            <person name="Mortoza M.S."/>
            <person name="Matin S.A."/>
            <person name="Hoque S.M.E."/>
            <person name="Islam M.K."/>
            <person name="Roy D.K."/>
            <person name="Haider R."/>
            <person name="Moosa M.M."/>
            <person name="Elias S.M."/>
            <person name="Hasan A.M."/>
            <person name="Jahan S."/>
            <person name="Shafiuddin M."/>
            <person name="Mahmood N."/>
            <person name="Shommy N.S."/>
        </authorList>
    </citation>
    <scope>NUCLEOTIDE SEQUENCE [LARGE SCALE GENOMIC DNA]</scope>
    <source>
        <strain evidence="3">cv. O-4</strain>
    </source>
</reference>
<comment type="caution">
    <text evidence="2">The sequence shown here is derived from an EMBL/GenBank/DDBJ whole genome shotgun (WGS) entry which is preliminary data.</text>
</comment>
<feature type="region of interest" description="Disordered" evidence="1">
    <location>
        <begin position="65"/>
        <end position="84"/>
    </location>
</feature>
<feature type="compositionally biased region" description="Low complexity" evidence="1">
    <location>
        <begin position="42"/>
        <end position="52"/>
    </location>
</feature>
<feature type="compositionally biased region" description="Basic and acidic residues" evidence="1">
    <location>
        <begin position="65"/>
        <end position="76"/>
    </location>
</feature>
<gene>
    <name evidence="2" type="ORF">COLO4_00339</name>
</gene>
<feature type="compositionally biased region" description="Polar residues" evidence="1">
    <location>
        <begin position="118"/>
        <end position="137"/>
    </location>
</feature>
<proteinExistence type="predicted"/>
<evidence type="ECO:0000313" key="3">
    <source>
        <dbReference type="Proteomes" id="UP000187203"/>
    </source>
</evidence>
<dbReference type="STRING" id="93759.A0A1R3L3Y9"/>
<feature type="region of interest" description="Disordered" evidence="1">
    <location>
        <begin position="101"/>
        <end position="167"/>
    </location>
</feature>
<name>A0A1R3L3Y9_9ROSI</name>
<feature type="compositionally biased region" description="Polar residues" evidence="1">
    <location>
        <begin position="101"/>
        <end position="110"/>
    </location>
</feature>
<dbReference type="AlphaFoldDB" id="A0A1R3L3Y9"/>
<feature type="compositionally biased region" description="Basic and acidic residues" evidence="1">
    <location>
        <begin position="138"/>
        <end position="147"/>
    </location>
</feature>
<accession>A0A1R3L3Y9</accession>
<evidence type="ECO:0000256" key="1">
    <source>
        <dbReference type="SAM" id="MobiDB-lite"/>
    </source>
</evidence>
<dbReference type="EMBL" id="AWUE01002183">
    <property type="protein sequence ID" value="OMP14073.1"/>
    <property type="molecule type" value="Genomic_DNA"/>
</dbReference>
<feature type="non-terminal residue" evidence="2">
    <location>
        <position position="1"/>
    </location>
</feature>
<keyword evidence="3" id="KW-1185">Reference proteome</keyword>
<dbReference type="OrthoDB" id="427368at2759"/>
<evidence type="ECO:0000313" key="2">
    <source>
        <dbReference type="EMBL" id="OMP14073.1"/>
    </source>
</evidence>